<proteinExistence type="predicted"/>
<dbReference type="Proteomes" id="UP000325081">
    <property type="component" value="Unassembled WGS sequence"/>
</dbReference>
<name>A0A5A7QCI6_STRAF</name>
<feature type="domain" description="Zinc knuckle CX2CX4HX4C" evidence="2">
    <location>
        <begin position="9"/>
        <end position="54"/>
    </location>
</feature>
<keyword evidence="4" id="KW-1185">Reference proteome</keyword>
<dbReference type="InterPro" id="IPR025836">
    <property type="entry name" value="Zn_knuckle_CX2CX4HX4C"/>
</dbReference>
<evidence type="ECO:0000259" key="2">
    <source>
        <dbReference type="Pfam" id="PF14392"/>
    </source>
</evidence>
<accession>A0A5A7QCI6</accession>
<dbReference type="OrthoDB" id="1707487at2759"/>
<comment type="caution">
    <text evidence="3">The sequence shown here is derived from an EMBL/GenBank/DDBJ whole genome shotgun (WGS) entry which is preliminary data.</text>
</comment>
<feature type="compositionally biased region" description="Polar residues" evidence="1">
    <location>
        <begin position="107"/>
        <end position="135"/>
    </location>
</feature>
<protein>
    <submittedName>
        <fullName evidence="3">Gag-pol polyprotein</fullName>
    </submittedName>
</protein>
<dbReference type="EMBL" id="BKCP01006427">
    <property type="protein sequence ID" value="GER42708.1"/>
    <property type="molecule type" value="Genomic_DNA"/>
</dbReference>
<feature type="compositionally biased region" description="Polar residues" evidence="1">
    <location>
        <begin position="85"/>
        <end position="98"/>
    </location>
</feature>
<dbReference type="AlphaFoldDB" id="A0A5A7QCI6"/>
<feature type="region of interest" description="Disordered" evidence="1">
    <location>
        <begin position="85"/>
        <end position="136"/>
    </location>
</feature>
<dbReference type="Pfam" id="PF14392">
    <property type="entry name" value="zf-CCHC_4"/>
    <property type="match status" value="1"/>
</dbReference>
<reference evidence="4" key="1">
    <citation type="journal article" date="2019" name="Curr. Biol.">
        <title>Genome Sequence of Striga asiatica Provides Insight into the Evolution of Plant Parasitism.</title>
        <authorList>
            <person name="Yoshida S."/>
            <person name="Kim S."/>
            <person name="Wafula E.K."/>
            <person name="Tanskanen J."/>
            <person name="Kim Y.M."/>
            <person name="Honaas L."/>
            <person name="Yang Z."/>
            <person name="Spallek T."/>
            <person name="Conn C.E."/>
            <person name="Ichihashi Y."/>
            <person name="Cheong K."/>
            <person name="Cui S."/>
            <person name="Der J.P."/>
            <person name="Gundlach H."/>
            <person name="Jiao Y."/>
            <person name="Hori C."/>
            <person name="Ishida J.K."/>
            <person name="Kasahara H."/>
            <person name="Kiba T."/>
            <person name="Kim M.S."/>
            <person name="Koo N."/>
            <person name="Laohavisit A."/>
            <person name="Lee Y.H."/>
            <person name="Lumba S."/>
            <person name="McCourt P."/>
            <person name="Mortimer J.C."/>
            <person name="Mutuku J.M."/>
            <person name="Nomura T."/>
            <person name="Sasaki-Sekimoto Y."/>
            <person name="Seto Y."/>
            <person name="Wang Y."/>
            <person name="Wakatake T."/>
            <person name="Sakakibara H."/>
            <person name="Demura T."/>
            <person name="Yamaguchi S."/>
            <person name="Yoneyama K."/>
            <person name="Manabe R.I."/>
            <person name="Nelson D.C."/>
            <person name="Schulman A.H."/>
            <person name="Timko M.P."/>
            <person name="dePamphilis C.W."/>
            <person name="Choi D."/>
            <person name="Shirasu K."/>
        </authorList>
    </citation>
    <scope>NUCLEOTIDE SEQUENCE [LARGE SCALE GENOMIC DNA]</scope>
    <source>
        <strain evidence="4">cv. UVA1</strain>
    </source>
</reference>
<organism evidence="3 4">
    <name type="scientific">Striga asiatica</name>
    <name type="common">Asiatic witchweed</name>
    <name type="synonym">Buchnera asiatica</name>
    <dbReference type="NCBI Taxonomy" id="4170"/>
    <lineage>
        <taxon>Eukaryota</taxon>
        <taxon>Viridiplantae</taxon>
        <taxon>Streptophyta</taxon>
        <taxon>Embryophyta</taxon>
        <taxon>Tracheophyta</taxon>
        <taxon>Spermatophyta</taxon>
        <taxon>Magnoliopsida</taxon>
        <taxon>eudicotyledons</taxon>
        <taxon>Gunneridae</taxon>
        <taxon>Pentapetalae</taxon>
        <taxon>asterids</taxon>
        <taxon>lamiids</taxon>
        <taxon>Lamiales</taxon>
        <taxon>Orobanchaceae</taxon>
        <taxon>Buchnereae</taxon>
        <taxon>Striga</taxon>
    </lineage>
</organism>
<sequence>MGVTHSPVDLSKPIPRCTSMKLMDQQVLVTFQYERLVNLCFYWGKLGHLDRSCVKRLADIDQGCLKEGQYGDWLRAIESGGILRNSQRASFNSTPPRSDNNDPMRGTNGNQGSSSKDNFTSMIGKQVSPMKNSPVNVPGDLNPYHPIEKGMTSHGIHSDSLSKQLIPAEEAQAKDSDSLQIICSEIHVTTDLAMAEIMPEELLVTQAPESVPKATSTKLRGWKRVKDQEGRLTKFQPELIEESTKGHLKRGRLLIQSNTEGQEIENQLTRNRKKSKIVVNKVEEASLKWPQVDQ</sequence>
<evidence type="ECO:0000256" key="1">
    <source>
        <dbReference type="SAM" id="MobiDB-lite"/>
    </source>
</evidence>
<evidence type="ECO:0000313" key="4">
    <source>
        <dbReference type="Proteomes" id="UP000325081"/>
    </source>
</evidence>
<evidence type="ECO:0000313" key="3">
    <source>
        <dbReference type="EMBL" id="GER42708.1"/>
    </source>
</evidence>
<gene>
    <name evidence="3" type="ORF">STAS_19520</name>
</gene>